<proteinExistence type="predicted"/>
<dbReference type="EMBL" id="JAVYJV010000021">
    <property type="protein sequence ID" value="KAK4342182.1"/>
    <property type="molecule type" value="Genomic_DNA"/>
</dbReference>
<comment type="caution">
    <text evidence="2">The sequence shown here is derived from an EMBL/GenBank/DDBJ whole genome shotgun (WGS) entry which is preliminary data.</text>
</comment>
<accession>A0AAE1R1V4</accession>
<reference evidence="2" key="1">
    <citation type="submission" date="2023-12" db="EMBL/GenBank/DDBJ databases">
        <title>Genome assembly of Anisodus tanguticus.</title>
        <authorList>
            <person name="Wang Y.-J."/>
        </authorList>
    </citation>
    <scope>NUCLEOTIDE SEQUENCE</scope>
    <source>
        <strain evidence="2">KB-2021</strain>
        <tissue evidence="2">Leaf</tissue>
    </source>
</reference>
<organism evidence="2 3">
    <name type="scientific">Anisodus tanguticus</name>
    <dbReference type="NCBI Taxonomy" id="243964"/>
    <lineage>
        <taxon>Eukaryota</taxon>
        <taxon>Viridiplantae</taxon>
        <taxon>Streptophyta</taxon>
        <taxon>Embryophyta</taxon>
        <taxon>Tracheophyta</taxon>
        <taxon>Spermatophyta</taxon>
        <taxon>Magnoliopsida</taxon>
        <taxon>eudicotyledons</taxon>
        <taxon>Gunneridae</taxon>
        <taxon>Pentapetalae</taxon>
        <taxon>asterids</taxon>
        <taxon>lamiids</taxon>
        <taxon>Solanales</taxon>
        <taxon>Solanaceae</taxon>
        <taxon>Solanoideae</taxon>
        <taxon>Hyoscyameae</taxon>
        <taxon>Anisodus</taxon>
    </lineage>
</organism>
<feature type="region of interest" description="Disordered" evidence="1">
    <location>
        <begin position="1"/>
        <end position="31"/>
    </location>
</feature>
<dbReference type="AlphaFoldDB" id="A0AAE1R1V4"/>
<keyword evidence="3" id="KW-1185">Reference proteome</keyword>
<evidence type="ECO:0000256" key="1">
    <source>
        <dbReference type="SAM" id="MobiDB-lite"/>
    </source>
</evidence>
<evidence type="ECO:0000313" key="2">
    <source>
        <dbReference type="EMBL" id="KAK4342182.1"/>
    </source>
</evidence>
<name>A0AAE1R1V4_9SOLA</name>
<gene>
    <name evidence="2" type="ORF">RND71_037998</name>
</gene>
<sequence length="194" mass="22450">MTHTNYHQGSNSGYNGSNSSNNGSNHGYSGSSNGYSYEQRTTYGTMHQTSQERIYKTSVKFNSHTKSPTLLSQAKWDFRALDALAIGVYSKLDATNFKKMIIARCIWQITSAMRNALAYRLIFIKLHRNDHFRLNTHSLLMKGRVKHFKKQKNKIGLRAVFFSNCHQLSKIYLKSILMHCNPTDLRKLWKTYIM</sequence>
<evidence type="ECO:0000313" key="3">
    <source>
        <dbReference type="Proteomes" id="UP001291623"/>
    </source>
</evidence>
<feature type="compositionally biased region" description="Low complexity" evidence="1">
    <location>
        <begin position="9"/>
        <end position="31"/>
    </location>
</feature>
<dbReference type="Proteomes" id="UP001291623">
    <property type="component" value="Unassembled WGS sequence"/>
</dbReference>
<protein>
    <submittedName>
        <fullName evidence="2">Uncharacterized protein</fullName>
    </submittedName>
</protein>